<dbReference type="PROSITE" id="PS50011">
    <property type="entry name" value="PROTEIN_KINASE_DOM"/>
    <property type="match status" value="1"/>
</dbReference>
<dbReference type="PANTHER" id="PTHR24418">
    <property type="entry name" value="TYROSINE-PROTEIN KINASE"/>
    <property type="match status" value="1"/>
</dbReference>
<keyword evidence="4" id="KW-1185">Reference proteome</keyword>
<dbReference type="Pfam" id="PF07714">
    <property type="entry name" value="PK_Tyr_Ser-Thr"/>
    <property type="match status" value="1"/>
</dbReference>
<keyword evidence="2" id="KW-0067">ATP-binding</keyword>
<reference evidence="5" key="1">
    <citation type="submission" date="2025-08" db="UniProtKB">
        <authorList>
            <consortium name="RefSeq"/>
        </authorList>
    </citation>
    <scope>IDENTIFICATION</scope>
    <source>
        <tissue evidence="5">Gonads</tissue>
    </source>
</reference>
<name>A0A1S3KAH8_LINAN</name>
<dbReference type="InParanoid" id="A0A1S3KAH8"/>
<dbReference type="InterPro" id="IPR001245">
    <property type="entry name" value="Ser-Thr/Tyr_kinase_cat_dom"/>
</dbReference>
<protein>
    <submittedName>
        <fullName evidence="5">Tyrosine-protein kinase SRK3-like</fullName>
    </submittedName>
</protein>
<dbReference type="OrthoDB" id="4062651at2759"/>
<dbReference type="GO" id="GO:0004672">
    <property type="term" value="F:protein kinase activity"/>
    <property type="evidence" value="ECO:0007669"/>
    <property type="project" value="InterPro"/>
</dbReference>
<accession>A0A1S3KAH8</accession>
<dbReference type="InterPro" id="IPR050198">
    <property type="entry name" value="Non-receptor_tyrosine_kinases"/>
</dbReference>
<evidence type="ECO:0000256" key="2">
    <source>
        <dbReference type="ARBA" id="ARBA00022840"/>
    </source>
</evidence>
<evidence type="ECO:0000313" key="4">
    <source>
        <dbReference type="Proteomes" id="UP000085678"/>
    </source>
</evidence>
<dbReference type="KEGG" id="lak:106180229"/>
<sequence length="130" mass="14758">MKIVDRLTIMTSSVTKMECPNLEHLEGKYGQQTVRITRLHRDAAREDIQPLLKQGFILSNLQHPNIISFIFVGRIDDRMHLITESSDYGTLSECLRCNLLSSSCQLVDTALQICAGMTYLHDRSIIHGNL</sequence>
<dbReference type="Proteomes" id="UP000085678">
    <property type="component" value="Unplaced"/>
</dbReference>
<dbReference type="Gene3D" id="1.10.510.10">
    <property type="entry name" value="Transferase(Phosphotransferase) domain 1"/>
    <property type="match status" value="1"/>
</dbReference>
<evidence type="ECO:0000256" key="1">
    <source>
        <dbReference type="ARBA" id="ARBA00022741"/>
    </source>
</evidence>
<dbReference type="InterPro" id="IPR011009">
    <property type="entry name" value="Kinase-like_dom_sf"/>
</dbReference>
<organism evidence="4 5">
    <name type="scientific">Lingula anatina</name>
    <name type="common">Brachiopod</name>
    <name type="synonym">Lingula unguis</name>
    <dbReference type="NCBI Taxonomy" id="7574"/>
    <lineage>
        <taxon>Eukaryota</taxon>
        <taxon>Metazoa</taxon>
        <taxon>Spiralia</taxon>
        <taxon>Lophotrochozoa</taxon>
        <taxon>Brachiopoda</taxon>
        <taxon>Linguliformea</taxon>
        <taxon>Lingulata</taxon>
        <taxon>Lingulida</taxon>
        <taxon>Linguloidea</taxon>
        <taxon>Lingulidae</taxon>
        <taxon>Lingula</taxon>
    </lineage>
</organism>
<dbReference type="SUPFAM" id="SSF56112">
    <property type="entry name" value="Protein kinase-like (PK-like)"/>
    <property type="match status" value="1"/>
</dbReference>
<feature type="non-terminal residue" evidence="5">
    <location>
        <position position="130"/>
    </location>
</feature>
<dbReference type="AlphaFoldDB" id="A0A1S3KAH8"/>
<feature type="domain" description="Protein kinase" evidence="3">
    <location>
        <begin position="1"/>
        <end position="130"/>
    </location>
</feature>
<proteinExistence type="predicted"/>
<evidence type="ECO:0000259" key="3">
    <source>
        <dbReference type="PROSITE" id="PS50011"/>
    </source>
</evidence>
<dbReference type="RefSeq" id="XP_013419643.1">
    <property type="nucleotide sequence ID" value="XM_013564189.1"/>
</dbReference>
<dbReference type="GO" id="GO:0005524">
    <property type="term" value="F:ATP binding"/>
    <property type="evidence" value="ECO:0007669"/>
    <property type="project" value="UniProtKB-KW"/>
</dbReference>
<keyword evidence="1" id="KW-0547">Nucleotide-binding</keyword>
<gene>
    <name evidence="5" type="primary">LOC106180229</name>
</gene>
<dbReference type="STRING" id="7574.A0A1S3KAH8"/>
<dbReference type="InterPro" id="IPR000719">
    <property type="entry name" value="Prot_kinase_dom"/>
</dbReference>
<dbReference type="GeneID" id="106180229"/>
<evidence type="ECO:0000313" key="5">
    <source>
        <dbReference type="RefSeq" id="XP_013419643.1"/>
    </source>
</evidence>